<comment type="caution">
    <text evidence="1">The sequence shown here is derived from an EMBL/GenBank/DDBJ whole genome shotgun (WGS) entry which is preliminary data.</text>
</comment>
<evidence type="ECO:0008006" key="3">
    <source>
        <dbReference type="Google" id="ProtNLM"/>
    </source>
</evidence>
<evidence type="ECO:0000313" key="2">
    <source>
        <dbReference type="Proteomes" id="UP000192796"/>
    </source>
</evidence>
<dbReference type="RefSeq" id="WP_081147093.1">
    <property type="nucleotide sequence ID" value="NZ_LVYD01000042.1"/>
</dbReference>
<evidence type="ECO:0000313" key="1">
    <source>
        <dbReference type="EMBL" id="OQP64474.1"/>
    </source>
</evidence>
<dbReference type="EMBL" id="LVYD01000042">
    <property type="protein sequence ID" value="OQP64474.1"/>
    <property type="molecule type" value="Genomic_DNA"/>
</dbReference>
<keyword evidence="2" id="KW-1185">Reference proteome</keyword>
<dbReference type="OrthoDB" id="675302at2"/>
<name>A0A1V9G1P1_9BACT</name>
<organism evidence="1 2">
    <name type="scientific">Niastella vici</name>
    <dbReference type="NCBI Taxonomy" id="1703345"/>
    <lineage>
        <taxon>Bacteria</taxon>
        <taxon>Pseudomonadati</taxon>
        <taxon>Bacteroidota</taxon>
        <taxon>Chitinophagia</taxon>
        <taxon>Chitinophagales</taxon>
        <taxon>Chitinophagaceae</taxon>
        <taxon>Niastella</taxon>
    </lineage>
</organism>
<dbReference type="PROSITE" id="PS51257">
    <property type="entry name" value="PROKAR_LIPOPROTEIN"/>
    <property type="match status" value="1"/>
</dbReference>
<dbReference type="Proteomes" id="UP000192796">
    <property type="component" value="Unassembled WGS sequence"/>
</dbReference>
<reference evidence="1 2" key="1">
    <citation type="submission" date="2016-03" db="EMBL/GenBank/DDBJ databases">
        <title>Niastella vici sp. nov., isolated from farmland soil.</title>
        <authorList>
            <person name="Chen L."/>
            <person name="Wang D."/>
            <person name="Yang S."/>
            <person name="Wang G."/>
        </authorList>
    </citation>
    <scope>NUCLEOTIDE SEQUENCE [LARGE SCALE GENOMIC DNA]</scope>
    <source>
        <strain evidence="1 2">DJ57</strain>
    </source>
</reference>
<dbReference type="AlphaFoldDB" id="A0A1V9G1P1"/>
<sequence length="224" mass="25287">MKKLFIPLSLIAVFSCGQQEPINSKAKQSNSKFEPLLAQFKDIGIDTLQVYSTQDSTDIMSGRAIDSIGASFFPEEMAQAHFHEPPSLFAIYKFSIDKNRLGLLARTPSEYVPSSIKLFIFDSAKDSITSYIELGETIGDAGDYMIKNTWIFKDTSSKHLQALVNITQGHDNSVDNPKDTTVKEDEYYSLLDLSKPRIDTIFADKEQLPNKYKMVVRDRKRLGL</sequence>
<gene>
    <name evidence="1" type="ORF">A3860_21130</name>
</gene>
<protein>
    <recommendedName>
        <fullName evidence="3">Lipoprotein</fullName>
    </recommendedName>
</protein>
<proteinExistence type="predicted"/>
<accession>A0A1V9G1P1</accession>